<proteinExistence type="predicted"/>
<dbReference type="EMBL" id="RJUG01000001">
    <property type="protein sequence ID" value="ROI10794.1"/>
    <property type="molecule type" value="Genomic_DNA"/>
</dbReference>
<dbReference type="InterPro" id="IPR005901">
    <property type="entry name" value="GLPGLI"/>
</dbReference>
<name>A0A3N0X079_9FLAO</name>
<dbReference type="NCBIfam" id="TIGR01200">
    <property type="entry name" value="GLPGLI"/>
    <property type="match status" value="1"/>
</dbReference>
<reference evidence="2" key="1">
    <citation type="submission" date="2018-11" db="EMBL/GenBank/DDBJ databases">
        <title>Proposal to divide the Flavobacteriaceae and reorganize its genera based on Amino Acid Identity values calculated from whole genome sequences.</title>
        <authorList>
            <person name="Nicholson A.C."/>
            <person name="Gulvik C.A."/>
            <person name="Whitney A.M."/>
            <person name="Humrighouse B.W."/>
            <person name="Bell M."/>
            <person name="Holmes B."/>
            <person name="Steigerwalt A."/>
            <person name="Villarma A."/>
            <person name="Sheth M."/>
            <person name="Batra D."/>
            <person name="Pryor J."/>
            <person name="Bernardet J.-F."/>
            <person name="Hugo C."/>
            <person name="Kampfer P."/>
            <person name="Newman J."/>
            <person name="Mcquiston J.R."/>
        </authorList>
    </citation>
    <scope>NUCLEOTIDE SEQUENCE [LARGE SCALE GENOMIC DNA]</scope>
    <source>
        <strain evidence="2">H3056</strain>
    </source>
</reference>
<dbReference type="AlphaFoldDB" id="A0A3N0X079"/>
<comment type="caution">
    <text evidence="1">The sequence shown here is derived from an EMBL/GenBank/DDBJ whole genome shotgun (WGS) entry which is preliminary data.</text>
</comment>
<dbReference type="Proteomes" id="UP000270224">
    <property type="component" value="Unassembled WGS sequence"/>
</dbReference>
<evidence type="ECO:0000313" key="2">
    <source>
        <dbReference type="Proteomes" id="UP000270224"/>
    </source>
</evidence>
<dbReference type="RefSeq" id="WP_123264881.1">
    <property type="nucleotide sequence ID" value="NZ_RJUG01000001.1"/>
</dbReference>
<evidence type="ECO:0000313" key="1">
    <source>
        <dbReference type="EMBL" id="ROI10794.1"/>
    </source>
</evidence>
<accession>A0A3N0X079</accession>
<sequence>MRIRTPFLLLFFVNFLFSQTTRAYYQFTYKPNKTDTLKQTELQILLFNNEKSSFQSYKQLQRDSLIAVSLEYKNKSGEFSHNDENFNKSITNQYIVETNIKEKSIQFTDILGNQISASYQENVNLKWNLENEKMDILNISCQKATTNFGGREWIAWFASDYNSSFGPYKFFGLPGLILKLYDSDQNFDWEVYGIKNYNDSQLYEKNYFELQAFPTTQIDKKRFLKMVKQVKERPMGNVKESFPDISGEMLKDILEREKKEIEKNKYYNNPIEI</sequence>
<reference evidence="2" key="2">
    <citation type="submission" date="2018-11" db="EMBL/GenBank/DDBJ databases">
        <title>Proposal to divide the Flavobacteriaceae and reorganize its genera based on Amino Acid Identity values calculated from whole genome sequences.</title>
        <authorList>
            <person name="Nicholson A.C."/>
            <person name="Gulvik C.A."/>
            <person name="Whitney A.M."/>
            <person name="Humrighouse B.W."/>
            <person name="Bell M."/>
            <person name="Holmens B."/>
            <person name="Steigerwalt A."/>
            <person name="Villarma A."/>
            <person name="Sheth M."/>
            <person name="Batra D."/>
            <person name="Pryor J."/>
            <person name="Bernardet J.-F."/>
            <person name="Hugo C."/>
            <person name="Kampfer P."/>
            <person name="Newman J."/>
            <person name="Mcquiston J.R."/>
        </authorList>
    </citation>
    <scope>NUCLEOTIDE SEQUENCE [LARGE SCALE GENOMIC DNA]</scope>
    <source>
        <strain evidence="2">H3056</strain>
    </source>
</reference>
<gene>
    <name evidence="1" type="ORF">EGI11_02575</name>
</gene>
<protein>
    <submittedName>
        <fullName evidence="1">GLPGLI family protein</fullName>
    </submittedName>
</protein>
<dbReference type="OrthoDB" id="1440774at2"/>
<organism evidence="1 2">
    <name type="scientific">Kaistella daneshvariae</name>
    <dbReference type="NCBI Taxonomy" id="2487074"/>
    <lineage>
        <taxon>Bacteria</taxon>
        <taxon>Pseudomonadati</taxon>
        <taxon>Bacteroidota</taxon>
        <taxon>Flavobacteriia</taxon>
        <taxon>Flavobacteriales</taxon>
        <taxon>Weeksellaceae</taxon>
        <taxon>Chryseobacterium group</taxon>
        <taxon>Kaistella</taxon>
    </lineage>
</organism>